<accession>A0ABT4AE79</accession>
<keyword evidence="3" id="KW-1185">Reference proteome</keyword>
<dbReference type="Gene3D" id="3.40.50.2000">
    <property type="entry name" value="Glycogen Phosphorylase B"/>
    <property type="match status" value="2"/>
</dbReference>
<dbReference type="InterPro" id="IPR002213">
    <property type="entry name" value="UDP_glucos_trans"/>
</dbReference>
<name>A0ABT4AE79_9BACT</name>
<dbReference type="SUPFAM" id="SSF53756">
    <property type="entry name" value="UDP-Glycosyltransferase/glycogen phosphorylase"/>
    <property type="match status" value="1"/>
</dbReference>
<dbReference type="EMBL" id="JAPNKA010000001">
    <property type="protein sequence ID" value="MCY1079992.1"/>
    <property type="molecule type" value="Genomic_DNA"/>
</dbReference>
<dbReference type="Pfam" id="PF06722">
    <property type="entry name" value="EryCIII-like_C"/>
    <property type="match status" value="1"/>
</dbReference>
<reference evidence="2 3" key="1">
    <citation type="submission" date="2022-11" db="EMBL/GenBank/DDBJ databases">
        <title>Minimal conservation of predation-associated metabolite biosynthetic gene clusters underscores biosynthetic potential of Myxococcota including descriptions for ten novel species: Archangium lansinium sp. nov., Myxococcus landrumus sp. nov., Nannocystis bai.</title>
        <authorList>
            <person name="Ahearne A."/>
            <person name="Stevens C."/>
            <person name="Phillips K."/>
        </authorList>
    </citation>
    <scope>NUCLEOTIDE SEQUENCE [LARGE SCALE GENOMIC DNA]</scope>
    <source>
        <strain evidence="2 3">MIWBW</strain>
    </source>
</reference>
<dbReference type="InterPro" id="IPR010610">
    <property type="entry name" value="EryCIII-like_C"/>
</dbReference>
<comment type="caution">
    <text evidence="2">The sequence shown here is derived from an EMBL/GenBank/DDBJ whole genome shotgun (WGS) entry which is preliminary data.</text>
</comment>
<dbReference type="CDD" id="cd03784">
    <property type="entry name" value="GT1_Gtf-like"/>
    <property type="match status" value="1"/>
</dbReference>
<gene>
    <name evidence="2" type="ORF">OV287_36635</name>
</gene>
<feature type="domain" description="Erythromycin biosynthesis protein CIII-like C-terminal" evidence="1">
    <location>
        <begin position="299"/>
        <end position="400"/>
    </location>
</feature>
<dbReference type="InterPro" id="IPR050426">
    <property type="entry name" value="Glycosyltransferase_28"/>
</dbReference>
<evidence type="ECO:0000313" key="2">
    <source>
        <dbReference type="EMBL" id="MCY1079992.1"/>
    </source>
</evidence>
<dbReference type="PANTHER" id="PTHR48050">
    <property type="entry name" value="STEROL 3-BETA-GLUCOSYLTRANSFERASE"/>
    <property type="match status" value="1"/>
</dbReference>
<dbReference type="PANTHER" id="PTHR48050:SF13">
    <property type="entry name" value="STEROL 3-BETA-GLUCOSYLTRANSFERASE UGT80A2"/>
    <property type="match status" value="1"/>
</dbReference>
<protein>
    <submittedName>
        <fullName evidence="2">Glycosyltransferase</fullName>
    </submittedName>
</protein>
<proteinExistence type="predicted"/>
<dbReference type="Proteomes" id="UP001207654">
    <property type="component" value="Unassembled WGS sequence"/>
</dbReference>
<organism evidence="2 3">
    <name type="scientific">Archangium lansingense</name>
    <dbReference type="NCBI Taxonomy" id="2995310"/>
    <lineage>
        <taxon>Bacteria</taxon>
        <taxon>Pseudomonadati</taxon>
        <taxon>Myxococcota</taxon>
        <taxon>Myxococcia</taxon>
        <taxon>Myxococcales</taxon>
        <taxon>Cystobacterineae</taxon>
        <taxon>Archangiaceae</taxon>
        <taxon>Archangium</taxon>
    </lineage>
</organism>
<evidence type="ECO:0000259" key="1">
    <source>
        <dbReference type="Pfam" id="PF06722"/>
    </source>
</evidence>
<evidence type="ECO:0000313" key="3">
    <source>
        <dbReference type="Proteomes" id="UP001207654"/>
    </source>
</evidence>
<sequence length="416" mass="45444">MRVGIQGWGSEGDLRPLIALAARLRRGGHEVRLVLSLIDEMDYGPLCQRLGVPLQVVPERMQYSLRGICQASRSADPSKVSRELLDQAFFPHLEEMYAAAQALCAKSDVVIGLFSSWYVKAACLASGTPFVAVHYYPGLVPSREVPPIGFPSWRWLNRVSWALFGALIDLGFRASAARFFASKGLPPVRHALPDVLLSERLNLLATSPTLFPPAPDWGALHSVCGEFVLSDDDVPWQPSPSLRQFLESGEKPVLASLGTMEHLAPERAKDLLLGAVRQAKVRAVIQTKSQGVEEGQDGEVYFLRWAPHRQLVPLCRAMVLHGGAGTTHAALRGGVPAVTVPFIFEQRLWGNLLHRAGSATAPLSFWKATPEKLAERIREAATSEVMRQRASALASASAAEDGTGTATRLLERLELR</sequence>
<dbReference type="RefSeq" id="WP_267538675.1">
    <property type="nucleotide sequence ID" value="NZ_JAPNKA010000001.1"/>
</dbReference>